<feature type="region of interest" description="Disordered" evidence="1">
    <location>
        <begin position="196"/>
        <end position="423"/>
    </location>
</feature>
<feature type="compositionally biased region" description="Polar residues" evidence="1">
    <location>
        <begin position="285"/>
        <end position="295"/>
    </location>
</feature>
<protein>
    <recommendedName>
        <fullName evidence="4">Helicase C-terminal domain-containing protein</fullName>
    </recommendedName>
</protein>
<sequence length="585" mass="61467">RADIGGVLHVKAPYTATQWVQALGRAGRDGQRAEAIVLLQQSSFTSWREPPGVIYDDAAAMDTVALRTFLKDDHVCRRQSISAFMDGEVWACGELGADAGCDVCDPDRLCVASGGEAVVSSGKGKGRIDTVETSKGKGRQQDTSLDADLAWALQQEEDDVALADLGMPSAAAAAAAAAENVDADAIARDHGLDADFFDDDLSSISDGRRTGGSSSRSAPPPEVRAPAQTEAGRRGVASGDDPQSTQTAKGPKKRTHSQSSLADGGSSSEGPELVRRIRNVKKVSRQTTQVSLSRQDSVHRSSSGGGGGGGVDPVIQAMMLPPPTPPLSSSTSQMPWQFTTASSSSPSARPSSSSLSSPLASYSRPRSSLMSTSLSSLSSLPSSSPPSSLGGSQGPATGTGAGALVPRTASTVQSRSTSARHGPLKERAIRMVQAAYRELSGHCPICFVLRLPDDEHILAGCKMRRIFPGYVKAKFSPYAACYLSYAPQLICGCRVIGGDSRLECQITNNTWIQRALFVLASDPAAFQNAVEVARSGFGGLPPYSVEISFPAEAGVPPPEWFSCVRWLDIQVYPAFVLIVALLLQP</sequence>
<dbReference type="InterPro" id="IPR027417">
    <property type="entry name" value="P-loop_NTPase"/>
</dbReference>
<organism evidence="2 3">
    <name type="scientific">Tilletia indica</name>
    <dbReference type="NCBI Taxonomy" id="43049"/>
    <lineage>
        <taxon>Eukaryota</taxon>
        <taxon>Fungi</taxon>
        <taxon>Dikarya</taxon>
        <taxon>Basidiomycota</taxon>
        <taxon>Ustilaginomycotina</taxon>
        <taxon>Exobasidiomycetes</taxon>
        <taxon>Tilletiales</taxon>
        <taxon>Tilletiaceae</taxon>
        <taxon>Tilletia</taxon>
    </lineage>
</organism>
<feature type="compositionally biased region" description="Low complexity" evidence="1">
    <location>
        <begin position="257"/>
        <end position="270"/>
    </location>
</feature>
<dbReference type="SUPFAM" id="SSF52540">
    <property type="entry name" value="P-loop containing nucleoside triphosphate hydrolases"/>
    <property type="match status" value="1"/>
</dbReference>
<name>A0A8T8STT9_9BASI</name>
<accession>A0A8T8STT9</accession>
<comment type="caution">
    <text evidence="2">The sequence shown here is derived from an EMBL/GenBank/DDBJ whole genome shotgun (WGS) entry which is preliminary data.</text>
</comment>
<reference evidence="2" key="2">
    <citation type="journal article" date="2019" name="IMA Fungus">
        <title>Genome sequencing and comparison of five Tilletia species to identify candidate genes for the detection of regulated species infecting wheat.</title>
        <authorList>
            <person name="Nguyen H.D.T."/>
            <person name="Sultana T."/>
            <person name="Kesanakurti P."/>
            <person name="Hambleton S."/>
        </authorList>
    </citation>
    <scope>NUCLEOTIDE SEQUENCE</scope>
    <source>
        <strain evidence="2">DAOMC 236416</strain>
    </source>
</reference>
<feature type="compositionally biased region" description="Basic and acidic residues" evidence="1">
    <location>
        <begin position="126"/>
        <end position="135"/>
    </location>
</feature>
<evidence type="ECO:0008006" key="4">
    <source>
        <dbReference type="Google" id="ProtNLM"/>
    </source>
</evidence>
<feature type="compositionally biased region" description="Low complexity" evidence="1">
    <location>
        <begin position="341"/>
        <end position="390"/>
    </location>
</feature>
<proteinExistence type="predicted"/>
<dbReference type="EMBL" id="LWDF02000489">
    <property type="protein sequence ID" value="KAE8246364.1"/>
    <property type="molecule type" value="Genomic_DNA"/>
</dbReference>
<gene>
    <name evidence="2" type="ORF">A4X13_0g5819</name>
</gene>
<dbReference type="Proteomes" id="UP000077521">
    <property type="component" value="Unassembled WGS sequence"/>
</dbReference>
<evidence type="ECO:0000256" key="1">
    <source>
        <dbReference type="SAM" id="MobiDB-lite"/>
    </source>
</evidence>
<reference evidence="2" key="1">
    <citation type="submission" date="2016-04" db="EMBL/GenBank/DDBJ databases">
        <authorList>
            <person name="Nguyen H.D."/>
            <person name="Samba Siva P."/>
            <person name="Cullis J."/>
            <person name="Levesque C.A."/>
            <person name="Hambleton S."/>
        </authorList>
    </citation>
    <scope>NUCLEOTIDE SEQUENCE</scope>
    <source>
        <strain evidence="2">DAOMC 236416</strain>
    </source>
</reference>
<feature type="region of interest" description="Disordered" evidence="1">
    <location>
        <begin position="122"/>
        <end position="143"/>
    </location>
</feature>
<keyword evidence="3" id="KW-1185">Reference proteome</keyword>
<feature type="compositionally biased region" description="Polar residues" evidence="1">
    <location>
        <begin position="408"/>
        <end position="419"/>
    </location>
</feature>
<dbReference type="AlphaFoldDB" id="A0A8T8STT9"/>
<feature type="compositionally biased region" description="Gly residues" evidence="1">
    <location>
        <begin position="391"/>
        <end position="401"/>
    </location>
</feature>
<feature type="non-terminal residue" evidence="2">
    <location>
        <position position="1"/>
    </location>
</feature>
<evidence type="ECO:0000313" key="3">
    <source>
        <dbReference type="Proteomes" id="UP000077521"/>
    </source>
</evidence>
<evidence type="ECO:0000313" key="2">
    <source>
        <dbReference type="EMBL" id="KAE8246364.1"/>
    </source>
</evidence>
<dbReference type="Gene3D" id="3.40.50.300">
    <property type="entry name" value="P-loop containing nucleotide triphosphate hydrolases"/>
    <property type="match status" value="1"/>
</dbReference>